<evidence type="ECO:0000256" key="5">
    <source>
        <dbReference type="SAM" id="SignalP"/>
    </source>
</evidence>
<dbReference type="PANTHER" id="PTHR34001">
    <property type="entry name" value="BLL7405 PROTEIN"/>
    <property type="match status" value="1"/>
</dbReference>
<evidence type="ECO:0000256" key="2">
    <source>
        <dbReference type="ARBA" id="ARBA00022729"/>
    </source>
</evidence>
<protein>
    <submittedName>
        <fullName evidence="7">Outer membrane protein</fullName>
    </submittedName>
</protein>
<dbReference type="InterPro" id="IPR051692">
    <property type="entry name" value="OMP-like"/>
</dbReference>
<feature type="domain" description="Outer membrane protein beta-barrel" evidence="6">
    <location>
        <begin position="8"/>
        <end position="231"/>
    </location>
</feature>
<evidence type="ECO:0000313" key="7">
    <source>
        <dbReference type="EMBL" id="MFC3712749.1"/>
    </source>
</evidence>
<evidence type="ECO:0000259" key="6">
    <source>
        <dbReference type="Pfam" id="PF13505"/>
    </source>
</evidence>
<dbReference type="Gene3D" id="2.40.160.20">
    <property type="match status" value="1"/>
</dbReference>
<feature type="chain" id="PRO_5045573398" evidence="5">
    <location>
        <begin position="21"/>
        <end position="276"/>
    </location>
</feature>
<comment type="similarity">
    <text evidence="4">Belongs to the Omp25/RopB family.</text>
</comment>
<dbReference type="Pfam" id="PF13505">
    <property type="entry name" value="OMP_b-brl"/>
    <property type="match status" value="1"/>
</dbReference>
<gene>
    <name evidence="7" type="ORF">ACFOMD_09220</name>
</gene>
<name>A0ABV7XBX4_9SPHN</name>
<dbReference type="RefSeq" id="WP_380860244.1">
    <property type="nucleotide sequence ID" value="NZ_JBHRXV010000007.1"/>
</dbReference>
<reference evidence="8" key="1">
    <citation type="journal article" date="2019" name="Int. J. Syst. Evol. Microbiol.">
        <title>The Global Catalogue of Microorganisms (GCM) 10K type strain sequencing project: providing services to taxonomists for standard genome sequencing and annotation.</title>
        <authorList>
            <consortium name="The Broad Institute Genomics Platform"/>
            <consortium name="The Broad Institute Genome Sequencing Center for Infectious Disease"/>
            <person name="Wu L."/>
            <person name="Ma J."/>
        </authorList>
    </citation>
    <scope>NUCLEOTIDE SEQUENCE [LARGE SCALE GENOMIC DNA]</scope>
    <source>
        <strain evidence="8">KCTC 42644</strain>
    </source>
</reference>
<keyword evidence="3" id="KW-0472">Membrane</keyword>
<feature type="signal peptide" evidence="5">
    <location>
        <begin position="1"/>
        <end position="20"/>
    </location>
</feature>
<evidence type="ECO:0000313" key="8">
    <source>
        <dbReference type="Proteomes" id="UP001595615"/>
    </source>
</evidence>
<proteinExistence type="inferred from homology"/>
<dbReference type="Proteomes" id="UP001595615">
    <property type="component" value="Unassembled WGS sequence"/>
</dbReference>
<evidence type="ECO:0000256" key="1">
    <source>
        <dbReference type="ARBA" id="ARBA00004370"/>
    </source>
</evidence>
<organism evidence="7 8">
    <name type="scientific">Sphingoaurantiacus capsulatus</name>
    <dbReference type="NCBI Taxonomy" id="1771310"/>
    <lineage>
        <taxon>Bacteria</taxon>
        <taxon>Pseudomonadati</taxon>
        <taxon>Pseudomonadota</taxon>
        <taxon>Alphaproteobacteria</taxon>
        <taxon>Sphingomonadales</taxon>
        <taxon>Sphingosinicellaceae</taxon>
        <taxon>Sphingoaurantiacus</taxon>
    </lineage>
</organism>
<dbReference type="InterPro" id="IPR011250">
    <property type="entry name" value="OMP/PagP_B-barrel"/>
</dbReference>
<evidence type="ECO:0000256" key="4">
    <source>
        <dbReference type="ARBA" id="ARBA00038306"/>
    </source>
</evidence>
<accession>A0ABV7XBX4</accession>
<sequence length="276" mass="29012">MKKILLAAVLVAGTAMPAMAQDASWTGGYVGGRIGYAFQPNNGDETIVFDRNLDGTFGDTISTAAAPTGNAFSPGFCGGAATSTAPGTGCTKDKDGLDIAVHAGFDYQFEGGFVVGLVADYGTQKGRDSVAAFSTTPAFYTMTRRLRDNYSIRARAGFGTDQFLVYGTGGWAWGKVKNSFSTSNTANSFTTNGNDTADGYRLGVGTEYRLGTNVTVGVQYLYTRLDDDGYRVRAGNTGTTPATNPFLLGNAAGTDFARSEDKLTSNSLAATVNFRF</sequence>
<dbReference type="EMBL" id="JBHRXV010000007">
    <property type="protein sequence ID" value="MFC3712749.1"/>
    <property type="molecule type" value="Genomic_DNA"/>
</dbReference>
<comment type="caution">
    <text evidence="7">The sequence shown here is derived from an EMBL/GenBank/DDBJ whole genome shotgun (WGS) entry which is preliminary data.</text>
</comment>
<evidence type="ECO:0000256" key="3">
    <source>
        <dbReference type="ARBA" id="ARBA00023136"/>
    </source>
</evidence>
<dbReference type="PANTHER" id="PTHR34001:SF3">
    <property type="entry name" value="BLL7405 PROTEIN"/>
    <property type="match status" value="1"/>
</dbReference>
<comment type="subcellular location">
    <subcellularLocation>
        <location evidence="1">Membrane</location>
    </subcellularLocation>
</comment>
<keyword evidence="8" id="KW-1185">Reference proteome</keyword>
<dbReference type="SUPFAM" id="SSF56925">
    <property type="entry name" value="OMPA-like"/>
    <property type="match status" value="1"/>
</dbReference>
<dbReference type="InterPro" id="IPR027385">
    <property type="entry name" value="Beta-barrel_OMP"/>
</dbReference>
<keyword evidence="2 5" id="KW-0732">Signal</keyword>